<organism evidence="2 3">
    <name type="scientific">Hymenobacter perfusus</name>
    <dbReference type="NCBI Taxonomy" id="1236770"/>
    <lineage>
        <taxon>Bacteria</taxon>
        <taxon>Pseudomonadati</taxon>
        <taxon>Bacteroidota</taxon>
        <taxon>Cytophagia</taxon>
        <taxon>Cytophagales</taxon>
        <taxon>Hymenobacteraceae</taxon>
        <taxon>Hymenobacter</taxon>
    </lineage>
</organism>
<name>A0A428KHJ3_9BACT</name>
<dbReference type="RefSeq" id="WP_125435123.1">
    <property type="nucleotide sequence ID" value="NZ_RWIU01000001.1"/>
</dbReference>
<evidence type="ECO:0000313" key="2">
    <source>
        <dbReference type="EMBL" id="RSK45917.1"/>
    </source>
</evidence>
<comment type="caution">
    <text evidence="2">The sequence shown here is derived from an EMBL/GenBank/DDBJ whole genome shotgun (WGS) entry which is preliminary data.</text>
</comment>
<keyword evidence="1" id="KW-0732">Signal</keyword>
<gene>
    <name evidence="2" type="ORF">EI293_01720</name>
</gene>
<evidence type="ECO:0008006" key="4">
    <source>
        <dbReference type="Google" id="ProtNLM"/>
    </source>
</evidence>
<accession>A0A428KHJ3</accession>
<protein>
    <recommendedName>
        <fullName evidence="4">Fibronectin type III domain-containing protein</fullName>
    </recommendedName>
</protein>
<feature type="chain" id="PRO_5019158206" description="Fibronectin type III domain-containing protein" evidence="1">
    <location>
        <begin position="21"/>
        <end position="130"/>
    </location>
</feature>
<dbReference type="Gene3D" id="2.60.40.10">
    <property type="entry name" value="Immunoglobulins"/>
    <property type="match status" value="1"/>
</dbReference>
<dbReference type="AlphaFoldDB" id="A0A428KHJ3"/>
<keyword evidence="3" id="KW-1185">Reference proteome</keyword>
<proteinExistence type="predicted"/>
<dbReference type="OrthoDB" id="882159at2"/>
<feature type="signal peptide" evidence="1">
    <location>
        <begin position="1"/>
        <end position="20"/>
    </location>
</feature>
<dbReference type="EMBL" id="RWIU01000001">
    <property type="protein sequence ID" value="RSK45917.1"/>
    <property type="molecule type" value="Genomic_DNA"/>
</dbReference>
<dbReference type="Proteomes" id="UP000270291">
    <property type="component" value="Unassembled WGS sequence"/>
</dbReference>
<evidence type="ECO:0000256" key="1">
    <source>
        <dbReference type="SAM" id="SignalP"/>
    </source>
</evidence>
<reference evidence="2 3" key="1">
    <citation type="submission" date="2018-12" db="EMBL/GenBank/DDBJ databases">
        <authorList>
            <person name="Feng G."/>
            <person name="Zhu H."/>
        </authorList>
    </citation>
    <scope>NUCLEOTIDE SEQUENCE [LARGE SCALE GENOMIC DNA]</scope>
    <source>
        <strain evidence="2 3">LMG 26000</strain>
    </source>
</reference>
<evidence type="ECO:0000313" key="3">
    <source>
        <dbReference type="Proteomes" id="UP000270291"/>
    </source>
</evidence>
<sequence>MPRTATALLVLLLLSALAYGAGVTLFRAQTQGDSVHLEWNAAHEPGVSGYDVYRQDYPADDFDRLARLSPTAQPHYLDQNVYRTTAGRGPVIYRLDVHTATGLRTFHTTPTPAEESMMVRSWDTIKLMFR</sequence>
<dbReference type="InterPro" id="IPR013783">
    <property type="entry name" value="Ig-like_fold"/>
</dbReference>